<dbReference type="Pfam" id="PF07714">
    <property type="entry name" value="PK_Tyr_Ser-Thr"/>
    <property type="match status" value="1"/>
</dbReference>
<dbReference type="Proteomes" id="UP000664132">
    <property type="component" value="Unassembled WGS sequence"/>
</dbReference>
<sequence length="310" mass="34999">MNFITPFRDKLDHCLSIGQAPSQGLVYALDADIVIKMPFQYSIPDNLNDDAIFYLNHALQGFVAMERELAVYDAVANLPHANIARRLEVNSSTCLFLERLQPLEEIWGTADEMMRHRWIRELIDAISWLEELGFTHGDLAIRNLSVDSANRLKLFDFGSATTNDHYDYAADVKRDHSGLATCFHYILTGVDPFAKVDSAQEVRQIESRLLAGRGIIGAGAEALTDVIQAGWTGQAASTKFSQVKERVEAIMGATDLDIASETSEEHYQRLESRCAEWLKKATLDQRWMNPEDYCAACRAKGYEVEMDVWR</sequence>
<dbReference type="AlphaFoldDB" id="A0A8H8BU12"/>
<dbReference type="InterPro" id="IPR000719">
    <property type="entry name" value="Prot_kinase_dom"/>
</dbReference>
<dbReference type="InterPro" id="IPR011009">
    <property type="entry name" value="Kinase-like_dom_sf"/>
</dbReference>
<comment type="caution">
    <text evidence="2">The sequence shown here is derived from an EMBL/GenBank/DDBJ whole genome shotgun (WGS) entry which is preliminary data.</text>
</comment>
<keyword evidence="3" id="KW-1185">Reference proteome</keyword>
<dbReference type="PROSITE" id="PS50011">
    <property type="entry name" value="PROTEIN_KINASE_DOM"/>
    <property type="match status" value="1"/>
</dbReference>
<dbReference type="InterPro" id="IPR001245">
    <property type="entry name" value="Ser-Thr/Tyr_kinase_cat_dom"/>
</dbReference>
<dbReference type="GO" id="GO:0004672">
    <property type="term" value="F:protein kinase activity"/>
    <property type="evidence" value="ECO:0007669"/>
    <property type="project" value="InterPro"/>
</dbReference>
<evidence type="ECO:0000313" key="3">
    <source>
        <dbReference type="Proteomes" id="UP000664132"/>
    </source>
</evidence>
<proteinExistence type="predicted"/>
<feature type="domain" description="Protein kinase" evidence="1">
    <location>
        <begin position="11"/>
        <end position="310"/>
    </location>
</feature>
<organism evidence="2 3">
    <name type="scientific">Cadophora malorum</name>
    <dbReference type="NCBI Taxonomy" id="108018"/>
    <lineage>
        <taxon>Eukaryota</taxon>
        <taxon>Fungi</taxon>
        <taxon>Dikarya</taxon>
        <taxon>Ascomycota</taxon>
        <taxon>Pezizomycotina</taxon>
        <taxon>Leotiomycetes</taxon>
        <taxon>Helotiales</taxon>
        <taxon>Ploettnerulaceae</taxon>
        <taxon>Cadophora</taxon>
    </lineage>
</organism>
<dbReference type="OrthoDB" id="3470584at2759"/>
<evidence type="ECO:0000259" key="1">
    <source>
        <dbReference type="PROSITE" id="PS50011"/>
    </source>
</evidence>
<evidence type="ECO:0000313" key="2">
    <source>
        <dbReference type="EMBL" id="KAG4423699.1"/>
    </source>
</evidence>
<dbReference type="GO" id="GO:0005524">
    <property type="term" value="F:ATP binding"/>
    <property type="evidence" value="ECO:0007669"/>
    <property type="project" value="InterPro"/>
</dbReference>
<protein>
    <recommendedName>
        <fullName evidence="1">Protein kinase domain-containing protein</fullName>
    </recommendedName>
</protein>
<dbReference type="EMBL" id="JAFJYH010000030">
    <property type="protein sequence ID" value="KAG4423699.1"/>
    <property type="molecule type" value="Genomic_DNA"/>
</dbReference>
<reference evidence="2" key="1">
    <citation type="submission" date="2021-02" db="EMBL/GenBank/DDBJ databases">
        <title>Genome sequence Cadophora malorum strain M34.</title>
        <authorList>
            <person name="Stefanovic E."/>
            <person name="Vu D."/>
            <person name="Scully C."/>
            <person name="Dijksterhuis J."/>
            <person name="Roader J."/>
            <person name="Houbraken J."/>
        </authorList>
    </citation>
    <scope>NUCLEOTIDE SEQUENCE</scope>
    <source>
        <strain evidence="2">M34</strain>
    </source>
</reference>
<gene>
    <name evidence="2" type="ORF">IFR04_003124</name>
</gene>
<dbReference type="Gene3D" id="1.10.510.10">
    <property type="entry name" value="Transferase(Phosphotransferase) domain 1"/>
    <property type="match status" value="1"/>
</dbReference>
<name>A0A8H8BU12_9HELO</name>
<accession>A0A8H8BU12</accession>
<dbReference type="SUPFAM" id="SSF56112">
    <property type="entry name" value="Protein kinase-like (PK-like)"/>
    <property type="match status" value="1"/>
</dbReference>